<reference evidence="1 2" key="1">
    <citation type="submission" date="2021-05" db="EMBL/GenBank/DDBJ databases">
        <title>A Polyphasic approach of four new species of the genus Ohtaekwangia: Ohtaekwangia histidinii sp. nov., Ohtaekwangia cretensis sp. nov., Ohtaekwangia indiensis sp. nov., Ohtaekwangia reichenbachii sp. nov. from diverse environment.</title>
        <authorList>
            <person name="Octaviana S."/>
        </authorList>
    </citation>
    <scope>NUCLEOTIDE SEQUENCE [LARGE SCALE GENOMIC DNA]</scope>
    <source>
        <strain evidence="1 2">PWU20</strain>
    </source>
</reference>
<gene>
    <name evidence="1" type="ORF">KK060_00080</name>
</gene>
<accession>A0ABS5VJN6</accession>
<sequence>MKISGFTMVRNAAKLYYPIRAAIESILPICDEFVVALGEGDADDTTEEEIKKINSDKVKIIRTVWDLNKYPKGMVHAYQTDIAKQACTGDWLFYVQSDEVVHEQYLPVIKKRCEELLDDKEVEGLLFNYKHFWGDYNHYIVSHAWYPREIRIVRNLPEIHSWWSAQSFRRIPNFDGLNYRQKKGTYKLRVASVDAFIYHYGWVRPPQYMQIKRKAFTTIHKGKAKAEDLFQNQEELFNYGDLSKVEYFNGSHPSVLKEWMSKFNWQEQLYPIRSVEGVKHKHERLRYRLLTFIEQKFLQGRLIGGFKNYKLLKR</sequence>
<dbReference type="Proteomes" id="UP000772618">
    <property type="component" value="Unassembled WGS sequence"/>
</dbReference>
<dbReference type="SUPFAM" id="SSF53448">
    <property type="entry name" value="Nucleotide-diphospho-sugar transferases"/>
    <property type="match status" value="1"/>
</dbReference>
<name>A0ABS5VJN6_9BACT</name>
<dbReference type="InterPro" id="IPR029044">
    <property type="entry name" value="Nucleotide-diphossugar_trans"/>
</dbReference>
<proteinExistence type="predicted"/>
<organism evidence="1 2">
    <name type="scientific">Chryseosolibacter indicus</name>
    <dbReference type="NCBI Taxonomy" id="2782351"/>
    <lineage>
        <taxon>Bacteria</taxon>
        <taxon>Pseudomonadati</taxon>
        <taxon>Bacteroidota</taxon>
        <taxon>Cytophagia</taxon>
        <taxon>Cytophagales</taxon>
        <taxon>Chryseotaleaceae</taxon>
        <taxon>Chryseosolibacter</taxon>
    </lineage>
</organism>
<keyword evidence="2" id="KW-1185">Reference proteome</keyword>
<evidence type="ECO:0000313" key="2">
    <source>
        <dbReference type="Proteomes" id="UP000772618"/>
    </source>
</evidence>
<dbReference type="RefSeq" id="WP_254151354.1">
    <property type="nucleotide sequence ID" value="NZ_JAHESD010000001.1"/>
</dbReference>
<evidence type="ECO:0000313" key="1">
    <source>
        <dbReference type="EMBL" id="MBT1701653.1"/>
    </source>
</evidence>
<protein>
    <submittedName>
        <fullName evidence="1">Glycosyltransferase family 2 protein</fullName>
    </submittedName>
</protein>
<comment type="caution">
    <text evidence="1">The sequence shown here is derived from an EMBL/GenBank/DDBJ whole genome shotgun (WGS) entry which is preliminary data.</text>
</comment>
<dbReference type="Gene3D" id="3.90.550.10">
    <property type="entry name" value="Spore Coat Polysaccharide Biosynthesis Protein SpsA, Chain A"/>
    <property type="match status" value="1"/>
</dbReference>
<dbReference type="EMBL" id="JAHESD010000001">
    <property type="protein sequence ID" value="MBT1701653.1"/>
    <property type="molecule type" value="Genomic_DNA"/>
</dbReference>